<dbReference type="PANTHER" id="PTHR43140">
    <property type="entry name" value="TYPE-1 RESTRICTION ENZYME ECOKI SPECIFICITY PROTEIN"/>
    <property type="match status" value="1"/>
</dbReference>
<evidence type="ECO:0000259" key="5">
    <source>
        <dbReference type="Pfam" id="PF01420"/>
    </source>
</evidence>
<evidence type="ECO:0000313" key="7">
    <source>
        <dbReference type="Proteomes" id="UP000016617"/>
    </source>
</evidence>
<dbReference type="AlphaFoldDB" id="U2KHM1"/>
<dbReference type="InterPro" id="IPR000055">
    <property type="entry name" value="Restrct_endonuc_typeI_TRD"/>
</dbReference>
<name>U2KHM1_9STRE</name>
<dbReference type="Gene3D" id="3.90.220.20">
    <property type="entry name" value="DNA methylase specificity domains"/>
    <property type="match status" value="3"/>
</dbReference>
<feature type="domain" description="Type I restriction modification DNA specificity" evidence="5">
    <location>
        <begin position="215"/>
        <end position="391"/>
    </location>
</feature>
<dbReference type="Proteomes" id="UP000016617">
    <property type="component" value="Unassembled WGS sequence"/>
</dbReference>
<sequence length="430" mass="49624">MNLLEEIQNAPVEWKELGKVAEIYNGLTGKNKTHFSNGNAKYVPYKNIFGNIQVDRDRLETVKVSSSEKQNAIKYGDVLFTGSSENIEEVGMSSAVTFHPEESVYLNSFSFGIRFNEDIEVIPEFSKYLFRSRELRKAIEKTASGVTRYNVSKQSFKRIKIPIPPLEIQEKIVQTLDKFTDYVTELTLRQKQYSYYRDYLLNFDQDSSGGANNKVEWKSLGEVCLSTKTISWKNEDGQKQFKYIDLSSVSRENKKITDVTIITKSTAPSRAQKIIKKDDILFATTRPMLKRFTKVTKEYNYQICSTGFCVLRPSDKILSNYLYHLVASSNFYDYVERNQSGTSYPAISDNLVKNYQFPLPPLSIQEKIVHVLDNFDTVCNDLNIGLPKEIELRQKQYEYFRDQLLTYTAEGVYTDSTVQYSTVQYSTDKT</sequence>
<dbReference type="PATRIC" id="fig|1227275.3.peg.730"/>
<proteinExistence type="inferred from homology"/>
<dbReference type="EMBL" id="AWVA01000049">
    <property type="protein sequence ID" value="ERJ76674.1"/>
    <property type="molecule type" value="Genomic_DNA"/>
</dbReference>
<feature type="domain" description="Type I restriction modification DNA specificity" evidence="5">
    <location>
        <begin position="11"/>
        <end position="189"/>
    </location>
</feature>
<keyword evidence="2" id="KW-0680">Restriction system</keyword>
<dbReference type="InterPro" id="IPR051212">
    <property type="entry name" value="Type-I_RE_S_subunit"/>
</dbReference>
<comment type="similarity">
    <text evidence="1">Belongs to the type-I restriction system S methylase family.</text>
</comment>
<keyword evidence="3" id="KW-0238">DNA-binding</keyword>
<dbReference type="GO" id="GO:0009307">
    <property type="term" value="P:DNA restriction-modification system"/>
    <property type="evidence" value="ECO:0007669"/>
    <property type="project" value="UniProtKB-KW"/>
</dbReference>
<comment type="subunit">
    <text evidence="4">The methyltransferase is composed of M and S polypeptides.</text>
</comment>
<dbReference type="InterPro" id="IPR044946">
    <property type="entry name" value="Restrct_endonuc_typeI_TRD_sf"/>
</dbReference>
<reference evidence="6 7" key="1">
    <citation type="submission" date="2013-06" db="EMBL/GenBank/DDBJ databases">
        <authorList>
            <person name="Weinstock G."/>
            <person name="Sodergren E."/>
            <person name="Lobos E.A."/>
            <person name="Fulton L."/>
            <person name="Fulton R."/>
            <person name="Courtney L."/>
            <person name="Fronick C."/>
            <person name="O'Laughlin M."/>
            <person name="Godfrey J."/>
            <person name="Wilson R.M."/>
            <person name="Miner T."/>
            <person name="Farmer C."/>
            <person name="Delehaunty K."/>
            <person name="Cordes M."/>
            <person name="Minx P."/>
            <person name="Tomlinson C."/>
            <person name="Chen J."/>
            <person name="Wollam A."/>
            <person name="Pepin K.H."/>
            <person name="Bhonagiri V."/>
            <person name="Zhang X."/>
            <person name="Warren W."/>
            <person name="Mitreva M."/>
            <person name="Mardis E.R."/>
            <person name="Wilson R.K."/>
        </authorList>
    </citation>
    <scope>NUCLEOTIDE SEQUENCE [LARGE SCALE GENOMIC DNA]</scope>
    <source>
        <strain evidence="6 7">W1703</strain>
    </source>
</reference>
<dbReference type="Pfam" id="PF01420">
    <property type="entry name" value="Methylase_S"/>
    <property type="match status" value="2"/>
</dbReference>
<dbReference type="PANTHER" id="PTHR43140:SF1">
    <property type="entry name" value="TYPE I RESTRICTION ENZYME ECOKI SPECIFICITY SUBUNIT"/>
    <property type="match status" value="1"/>
</dbReference>
<dbReference type="GO" id="GO:0003677">
    <property type="term" value="F:DNA binding"/>
    <property type="evidence" value="ECO:0007669"/>
    <property type="project" value="UniProtKB-KW"/>
</dbReference>
<dbReference type="SUPFAM" id="SSF116734">
    <property type="entry name" value="DNA methylase specificity domain"/>
    <property type="match status" value="2"/>
</dbReference>
<dbReference type="RefSeq" id="WP_021674242.1">
    <property type="nucleotide sequence ID" value="NZ_KI259732.1"/>
</dbReference>
<accession>U2KHM1</accession>
<evidence type="ECO:0000313" key="6">
    <source>
        <dbReference type="EMBL" id="ERJ76674.1"/>
    </source>
</evidence>
<evidence type="ECO:0000256" key="1">
    <source>
        <dbReference type="ARBA" id="ARBA00010923"/>
    </source>
</evidence>
<evidence type="ECO:0000256" key="2">
    <source>
        <dbReference type="ARBA" id="ARBA00022747"/>
    </source>
</evidence>
<protein>
    <submittedName>
        <fullName evidence="6">Type I restriction modification DNA specificity domain protein</fullName>
    </submittedName>
</protein>
<dbReference type="HOGENOM" id="CLU_021095_6_0_9"/>
<evidence type="ECO:0000256" key="4">
    <source>
        <dbReference type="ARBA" id="ARBA00038652"/>
    </source>
</evidence>
<gene>
    <name evidence="6" type="ORF">HMPREF1557_00827</name>
</gene>
<dbReference type="OrthoDB" id="9795776at2"/>
<organism evidence="6 7">
    <name type="scientific">Streptococcus sobrinus W1703</name>
    <dbReference type="NCBI Taxonomy" id="1227275"/>
    <lineage>
        <taxon>Bacteria</taxon>
        <taxon>Bacillati</taxon>
        <taxon>Bacillota</taxon>
        <taxon>Bacilli</taxon>
        <taxon>Lactobacillales</taxon>
        <taxon>Streptococcaceae</taxon>
        <taxon>Streptococcus</taxon>
    </lineage>
</organism>
<comment type="caution">
    <text evidence="6">The sequence shown here is derived from an EMBL/GenBank/DDBJ whole genome shotgun (WGS) entry which is preliminary data.</text>
</comment>
<evidence type="ECO:0000256" key="3">
    <source>
        <dbReference type="ARBA" id="ARBA00023125"/>
    </source>
</evidence>